<evidence type="ECO:0000313" key="2">
    <source>
        <dbReference type="EMBL" id="MBX8643401.1"/>
    </source>
</evidence>
<gene>
    <name evidence="1" type="ORF">J9259_07800</name>
    <name evidence="2" type="ORF">KIY12_01545</name>
</gene>
<dbReference type="Proteomes" id="UP000716004">
    <property type="component" value="Unassembled WGS sequence"/>
</dbReference>
<comment type="caution">
    <text evidence="1">The sequence shown here is derived from an EMBL/GenBank/DDBJ whole genome shotgun (WGS) entry which is preliminary data.</text>
</comment>
<dbReference type="EMBL" id="JAGVSJ010000025">
    <property type="protein sequence ID" value="MBX8632398.1"/>
    <property type="molecule type" value="Genomic_DNA"/>
</dbReference>
<organism evidence="1 3">
    <name type="scientific">Candidatus Sysuiplasma superficiale</name>
    <dbReference type="NCBI Taxonomy" id="2823368"/>
    <lineage>
        <taxon>Archaea</taxon>
        <taxon>Methanobacteriati</taxon>
        <taxon>Thermoplasmatota</taxon>
        <taxon>Thermoplasmata</taxon>
        <taxon>Candidatus Sysuiplasmatales</taxon>
        <taxon>Candidatus Sysuiplasmataceae</taxon>
        <taxon>Candidatus Sysuiplasma</taxon>
    </lineage>
</organism>
<accession>A0A8J8CBG1</accession>
<dbReference type="EMBL" id="JAHEAC010000006">
    <property type="protein sequence ID" value="MBX8643401.1"/>
    <property type="molecule type" value="Genomic_DNA"/>
</dbReference>
<dbReference type="AlphaFoldDB" id="A0A8J8CBG1"/>
<sequence length="108" mass="12000">MTSERGRYRYVKPCGHDAFVVYPTRLYNLEMKRCADVLKKGGMDAVLSGITVNIRMKGFTSTLYRTGRLLVVPCSSGSDAIRVADSVFSVLSSDRKVLKSMNDAEEVL</sequence>
<name>A0A8J8CBG1_9ARCH</name>
<dbReference type="Proteomes" id="UP000750197">
    <property type="component" value="Unassembled WGS sequence"/>
</dbReference>
<proteinExistence type="predicted"/>
<evidence type="ECO:0000313" key="1">
    <source>
        <dbReference type="EMBL" id="MBX8632398.1"/>
    </source>
</evidence>
<protein>
    <submittedName>
        <fullName evidence="1">Uncharacterized protein</fullName>
    </submittedName>
</protein>
<reference evidence="1" key="1">
    <citation type="submission" date="2021-04" db="EMBL/GenBank/DDBJ databases">
        <title>Genomic insights into ecological role and evolution of a novel Thermoplasmata order Candidatus Sysuiplasmatales.</title>
        <authorList>
            <person name="Yuan Y."/>
        </authorList>
    </citation>
    <scope>NUCLEOTIDE SEQUENCE</scope>
    <source>
        <strain evidence="2">TUT19-bin139</strain>
        <strain evidence="1">YP2-bin.285</strain>
    </source>
</reference>
<evidence type="ECO:0000313" key="3">
    <source>
        <dbReference type="Proteomes" id="UP000716004"/>
    </source>
</evidence>